<feature type="transmembrane region" description="Helical" evidence="8">
    <location>
        <begin position="215"/>
        <end position="235"/>
    </location>
</feature>
<feature type="domain" description="SSD" evidence="9">
    <location>
        <begin position="212"/>
        <end position="343"/>
    </location>
</feature>
<dbReference type="PANTHER" id="PTHR33406">
    <property type="entry name" value="MEMBRANE PROTEIN MJ1562-RELATED"/>
    <property type="match status" value="1"/>
</dbReference>
<comment type="similarity">
    <text evidence="2">Belongs to the resistance-nodulation-cell division (RND) (TC 2.A.6) family. MmpL subfamily.</text>
</comment>
<evidence type="ECO:0000256" key="3">
    <source>
        <dbReference type="ARBA" id="ARBA00022475"/>
    </source>
</evidence>
<feature type="transmembrane region" description="Helical" evidence="8">
    <location>
        <begin position="241"/>
        <end position="265"/>
    </location>
</feature>
<dbReference type="PROSITE" id="PS50156">
    <property type="entry name" value="SSD"/>
    <property type="match status" value="2"/>
</dbReference>
<feature type="transmembrane region" description="Helical" evidence="8">
    <location>
        <begin position="582"/>
        <end position="600"/>
    </location>
</feature>
<sequence>MSPVLSSLARGVIAAPRRVLGGALLVLIICGVLGSSVAANLSGGGFSDPDSESAQANHVLADTFARGGLQVVIRLHQSGTADIVDSNIARAAGETIVRELEETSFVEDPILSAWTNPEAAGALVSRDRTSGLIVTTVSGGDKEAEANGKKIDDRFTDPSFTAQYPGVDVLVGGQALVYSQVSEQTSHDLFIAEAIAIPISFLLLIWVFGGLVAAVLPLAIGIFAIIGTTAVLRGFTMFADVSVFALNLTTALGLALAIDYTLLIINRYREEVQGGRDRNDALTVTVMTAGRTVLFSAVTVALSLAAMAIFPMYFLRSFAYAGLAVVALAAAAALIIAPAIIAVLGARIDALDVRKPIRKLLGRSEPHIPEPKESMWYRSTRFVLRHAVPVGLSVVVLLLVLGAPFLGIKFGYPDDRVLPTSASTHVLGDELREDYAQNASATVTIVIPDTRGFDDAALSGYAKNLSQVAEVTAVSTPVGSFVDGQGAGGPGPDMAEGDAALITVSSTVDPFSDSGRAQLDALREVSPPDGATTLFSGLAQQNVDNVDSIVDHLPEVFAVIVVTTFVLLFLLTGSVVLPLKALVLNVFSLTATFGAMVWIFQDGNIAGLGTTTTGTLIANMPVLMFCIAFGLSMDYEVFLLSRIREEWLKSGRTRADNDHAVAYGLARTGRVVTAAALLMAVVFAGIAFSQVSFMRMFGLGLALAVLMDATLIRMLLVPAFMKIAGRANWWAPAPLRKFHDRFGLSEEGGHDSRSTPQAQVPARLG</sequence>
<gene>
    <name evidence="10" type="ORF">O4213_21930</name>
</gene>
<dbReference type="InterPro" id="IPR004869">
    <property type="entry name" value="MMPL_dom"/>
</dbReference>
<dbReference type="EMBL" id="JAPWIE010000007">
    <property type="protein sequence ID" value="MCZ4552663.1"/>
    <property type="molecule type" value="Genomic_DNA"/>
</dbReference>
<feature type="transmembrane region" description="Helical" evidence="8">
    <location>
        <begin position="382"/>
        <end position="406"/>
    </location>
</feature>
<name>A0ABT4N065_GORRU</name>
<evidence type="ECO:0000313" key="11">
    <source>
        <dbReference type="Proteomes" id="UP001067235"/>
    </source>
</evidence>
<evidence type="ECO:0000256" key="1">
    <source>
        <dbReference type="ARBA" id="ARBA00004651"/>
    </source>
</evidence>
<feature type="transmembrane region" description="Helical" evidence="8">
    <location>
        <begin position="189"/>
        <end position="208"/>
    </location>
</feature>
<dbReference type="InterPro" id="IPR050545">
    <property type="entry name" value="Mycobact_MmpL"/>
</dbReference>
<evidence type="ECO:0000256" key="6">
    <source>
        <dbReference type="ARBA" id="ARBA00023136"/>
    </source>
</evidence>
<evidence type="ECO:0000313" key="10">
    <source>
        <dbReference type="EMBL" id="MCZ4552663.1"/>
    </source>
</evidence>
<dbReference type="RefSeq" id="WP_301573341.1">
    <property type="nucleotide sequence ID" value="NZ_JAPWIE010000007.1"/>
</dbReference>
<evidence type="ECO:0000256" key="7">
    <source>
        <dbReference type="SAM" id="MobiDB-lite"/>
    </source>
</evidence>
<protein>
    <submittedName>
        <fullName evidence="10">MMPL family transporter</fullName>
    </submittedName>
</protein>
<dbReference type="Gene3D" id="1.20.1640.10">
    <property type="entry name" value="Multidrug efflux transporter AcrB transmembrane domain"/>
    <property type="match status" value="2"/>
</dbReference>
<feature type="transmembrane region" description="Helical" evidence="8">
    <location>
        <begin position="671"/>
        <end position="691"/>
    </location>
</feature>
<dbReference type="SUPFAM" id="SSF82866">
    <property type="entry name" value="Multidrug efflux transporter AcrB transmembrane domain"/>
    <property type="match status" value="2"/>
</dbReference>
<evidence type="ECO:0000259" key="9">
    <source>
        <dbReference type="PROSITE" id="PS50156"/>
    </source>
</evidence>
<dbReference type="Proteomes" id="UP001067235">
    <property type="component" value="Unassembled WGS sequence"/>
</dbReference>
<feature type="domain" description="SSD" evidence="9">
    <location>
        <begin position="577"/>
        <end position="722"/>
    </location>
</feature>
<comment type="subcellular location">
    <subcellularLocation>
        <location evidence="1">Cell membrane</location>
        <topology evidence="1">Multi-pass membrane protein</topology>
    </subcellularLocation>
</comment>
<keyword evidence="5 8" id="KW-1133">Transmembrane helix</keyword>
<dbReference type="PANTHER" id="PTHR33406:SF11">
    <property type="entry name" value="MEMBRANE PROTEIN SCO6666-RELATED"/>
    <property type="match status" value="1"/>
</dbReference>
<feature type="transmembrane region" description="Helical" evidence="8">
    <location>
        <begin position="620"/>
        <end position="640"/>
    </location>
</feature>
<dbReference type="InterPro" id="IPR000731">
    <property type="entry name" value="SSD"/>
</dbReference>
<feature type="transmembrane region" description="Helical" evidence="8">
    <location>
        <begin position="320"/>
        <end position="346"/>
    </location>
</feature>
<proteinExistence type="inferred from homology"/>
<keyword evidence="6 8" id="KW-0472">Membrane</keyword>
<accession>A0ABT4N065</accession>
<evidence type="ECO:0000256" key="4">
    <source>
        <dbReference type="ARBA" id="ARBA00022692"/>
    </source>
</evidence>
<feature type="region of interest" description="Disordered" evidence="7">
    <location>
        <begin position="746"/>
        <end position="765"/>
    </location>
</feature>
<keyword evidence="11" id="KW-1185">Reference proteome</keyword>
<feature type="transmembrane region" description="Helical" evidence="8">
    <location>
        <begin position="697"/>
        <end position="716"/>
    </location>
</feature>
<dbReference type="Pfam" id="PF03176">
    <property type="entry name" value="MMPL"/>
    <property type="match status" value="2"/>
</dbReference>
<keyword evidence="4 8" id="KW-0812">Transmembrane</keyword>
<organism evidence="10 11">
    <name type="scientific">Gordonia rubripertincta</name>
    <name type="common">Rhodococcus corallinus</name>
    <dbReference type="NCBI Taxonomy" id="36822"/>
    <lineage>
        <taxon>Bacteria</taxon>
        <taxon>Bacillati</taxon>
        <taxon>Actinomycetota</taxon>
        <taxon>Actinomycetes</taxon>
        <taxon>Mycobacteriales</taxon>
        <taxon>Gordoniaceae</taxon>
        <taxon>Gordonia</taxon>
    </lineage>
</organism>
<keyword evidence="3" id="KW-1003">Cell membrane</keyword>
<feature type="transmembrane region" description="Helical" evidence="8">
    <location>
        <begin position="556"/>
        <end position="577"/>
    </location>
</feature>
<evidence type="ECO:0000256" key="2">
    <source>
        <dbReference type="ARBA" id="ARBA00010157"/>
    </source>
</evidence>
<evidence type="ECO:0000256" key="8">
    <source>
        <dbReference type="SAM" id="Phobius"/>
    </source>
</evidence>
<reference evidence="10" key="1">
    <citation type="submission" date="2022-12" db="EMBL/GenBank/DDBJ databases">
        <authorList>
            <person name="Krivoruchko A.V."/>
            <person name="Elkin A."/>
        </authorList>
    </citation>
    <scope>NUCLEOTIDE SEQUENCE</scope>
    <source>
        <strain evidence="10">IEGM 1388</strain>
    </source>
</reference>
<comment type="caution">
    <text evidence="10">The sequence shown here is derived from an EMBL/GenBank/DDBJ whole genome shotgun (WGS) entry which is preliminary data.</text>
</comment>
<feature type="transmembrane region" description="Helical" evidence="8">
    <location>
        <begin position="293"/>
        <end position="314"/>
    </location>
</feature>
<evidence type="ECO:0000256" key="5">
    <source>
        <dbReference type="ARBA" id="ARBA00022989"/>
    </source>
</evidence>